<evidence type="ECO:0000313" key="6">
    <source>
        <dbReference type="EMBL" id="SJN33710.1"/>
    </source>
</evidence>
<dbReference type="InterPro" id="IPR017508">
    <property type="entry name" value="HipA_N1"/>
</dbReference>
<dbReference type="InterPro" id="IPR052028">
    <property type="entry name" value="HipA_Ser/Thr_kinase"/>
</dbReference>
<name>A0A1R4JNS5_9MICC</name>
<keyword evidence="2" id="KW-0808">Transferase</keyword>
<evidence type="ECO:0000256" key="3">
    <source>
        <dbReference type="ARBA" id="ARBA00022777"/>
    </source>
</evidence>
<evidence type="ECO:0000256" key="1">
    <source>
        <dbReference type="ARBA" id="ARBA00010164"/>
    </source>
</evidence>
<dbReference type="NCBIfam" id="TIGR03071">
    <property type="entry name" value="couple_hipA"/>
    <property type="match status" value="1"/>
</dbReference>
<dbReference type="Proteomes" id="UP000196230">
    <property type="component" value="Unassembled WGS sequence"/>
</dbReference>
<feature type="domain" description="HipA N-terminal subdomain 1" evidence="5">
    <location>
        <begin position="16"/>
        <end position="111"/>
    </location>
</feature>
<evidence type="ECO:0000259" key="4">
    <source>
        <dbReference type="Pfam" id="PF07804"/>
    </source>
</evidence>
<dbReference type="EMBL" id="FUKP01000065">
    <property type="protein sequence ID" value="SJN33710.1"/>
    <property type="molecule type" value="Genomic_DNA"/>
</dbReference>
<dbReference type="GO" id="GO:0005829">
    <property type="term" value="C:cytosol"/>
    <property type="evidence" value="ECO:0007669"/>
    <property type="project" value="TreeGrafter"/>
</dbReference>
<evidence type="ECO:0000259" key="5">
    <source>
        <dbReference type="Pfam" id="PF13657"/>
    </source>
</evidence>
<keyword evidence="3" id="KW-0418">Kinase</keyword>
<protein>
    <submittedName>
        <fullName evidence="6">Protein hipA</fullName>
    </submittedName>
</protein>
<dbReference type="GO" id="GO:0004674">
    <property type="term" value="F:protein serine/threonine kinase activity"/>
    <property type="evidence" value="ECO:0007669"/>
    <property type="project" value="TreeGrafter"/>
</dbReference>
<dbReference type="InterPro" id="IPR012893">
    <property type="entry name" value="HipA-like_C"/>
</dbReference>
<proteinExistence type="inferred from homology"/>
<dbReference type="PANTHER" id="PTHR37419">
    <property type="entry name" value="SERINE/THREONINE-PROTEIN KINASE TOXIN HIPA"/>
    <property type="match status" value="1"/>
</dbReference>
<reference evidence="6 7" key="1">
    <citation type="submission" date="2017-02" db="EMBL/GenBank/DDBJ databases">
        <authorList>
            <person name="Peterson S.W."/>
        </authorList>
    </citation>
    <scope>NUCLEOTIDE SEQUENCE [LARGE SCALE GENOMIC DNA]</scope>
    <source>
        <strain evidence="6 7">2B3F</strain>
    </source>
</reference>
<dbReference type="PANTHER" id="PTHR37419:SF1">
    <property type="entry name" value="SERINE_THREONINE-PROTEIN KINASE TOXIN HIPA"/>
    <property type="match status" value="1"/>
</dbReference>
<evidence type="ECO:0000313" key="7">
    <source>
        <dbReference type="Proteomes" id="UP000196230"/>
    </source>
</evidence>
<dbReference type="Pfam" id="PF13657">
    <property type="entry name" value="Couple_hipA"/>
    <property type="match status" value="1"/>
</dbReference>
<dbReference type="Pfam" id="PF07804">
    <property type="entry name" value="HipA_C"/>
    <property type="match status" value="1"/>
</dbReference>
<comment type="similarity">
    <text evidence="1">Belongs to the HipA Ser/Thr kinase family.</text>
</comment>
<gene>
    <name evidence="6" type="ORF">FM125_09665</name>
</gene>
<accession>A0A1R4JNS5</accession>
<dbReference type="RefSeq" id="WP_087134452.1">
    <property type="nucleotide sequence ID" value="NZ_FUKP01000065.1"/>
</dbReference>
<evidence type="ECO:0000256" key="2">
    <source>
        <dbReference type="ARBA" id="ARBA00022679"/>
    </source>
</evidence>
<feature type="domain" description="HipA-like C-terminal" evidence="4">
    <location>
        <begin position="146"/>
        <end position="360"/>
    </location>
</feature>
<organism evidence="6 7">
    <name type="scientific">Micrococcus lylae</name>
    <dbReference type="NCBI Taxonomy" id="1273"/>
    <lineage>
        <taxon>Bacteria</taxon>
        <taxon>Bacillati</taxon>
        <taxon>Actinomycetota</taxon>
        <taxon>Actinomycetes</taxon>
        <taxon>Micrococcales</taxon>
        <taxon>Micrococcaceae</taxon>
        <taxon>Micrococcus</taxon>
    </lineage>
</organism>
<dbReference type="AlphaFoldDB" id="A0A1R4JNS5"/>
<sequence>MTTPALEDLKRITAADVYKAGVPAGTLTRDEQGTITFRYLAGYDGDPVASTLPISQDPVTAAGGGLPPFFSGLLPEGHRLTVLRTAAKTSADDELTLLLAVGTDAPGDVQVIPAGDRLRTEAPLATDDPQTLDFAALAEVPDRNALPGIQAKASASMVNVPVHLQEHSALLKLDPPNHPHLVVNEALHLQHAAALGIPVSEHTMVYDRHGLPGLLVRRFDRTTARSGETNRLALEDAGQALGIYPAQKCNVTTEEVISALADLTPHRLAAVRNLYLQFLYAWLTGNGDLHAKNASVLQSPSGRWGIAPMYDVPCTALYEDMTMALSVDGRTNNLRLRHWDGLAASIGLPPRAARSAMTVAMTATAKVDLSVLPFTGSPLTGAQRELRHRRYELEG</sequence>